<feature type="non-terminal residue" evidence="1">
    <location>
        <position position="79"/>
    </location>
</feature>
<sequence>SSKQSERLDKAQQECQHHLSATSVIQDSINLTNELNKSDKTPNFHYEESDDDKSEDSDIKLSVNNYPTHLNKEYLLNIQ</sequence>
<evidence type="ECO:0000313" key="2">
    <source>
        <dbReference type="Proteomes" id="UP000789920"/>
    </source>
</evidence>
<accession>A0ACA9RSG3</accession>
<organism evidence="1 2">
    <name type="scientific">Racocetra persica</name>
    <dbReference type="NCBI Taxonomy" id="160502"/>
    <lineage>
        <taxon>Eukaryota</taxon>
        <taxon>Fungi</taxon>
        <taxon>Fungi incertae sedis</taxon>
        <taxon>Mucoromycota</taxon>
        <taxon>Glomeromycotina</taxon>
        <taxon>Glomeromycetes</taxon>
        <taxon>Diversisporales</taxon>
        <taxon>Gigasporaceae</taxon>
        <taxon>Racocetra</taxon>
    </lineage>
</organism>
<proteinExistence type="predicted"/>
<reference evidence="1" key="1">
    <citation type="submission" date="2021-06" db="EMBL/GenBank/DDBJ databases">
        <authorList>
            <person name="Kallberg Y."/>
            <person name="Tangrot J."/>
            <person name="Rosling A."/>
        </authorList>
    </citation>
    <scope>NUCLEOTIDE SEQUENCE</scope>
    <source>
        <strain evidence="1">MA461A</strain>
    </source>
</reference>
<evidence type="ECO:0000313" key="1">
    <source>
        <dbReference type="EMBL" id="CAG8804872.1"/>
    </source>
</evidence>
<dbReference type="EMBL" id="CAJVQC010064808">
    <property type="protein sequence ID" value="CAG8804872.1"/>
    <property type="molecule type" value="Genomic_DNA"/>
</dbReference>
<name>A0ACA9RSG3_9GLOM</name>
<gene>
    <name evidence="1" type="ORF">RPERSI_LOCUS21805</name>
</gene>
<comment type="caution">
    <text evidence="1">The sequence shown here is derived from an EMBL/GenBank/DDBJ whole genome shotgun (WGS) entry which is preliminary data.</text>
</comment>
<protein>
    <submittedName>
        <fullName evidence="1">5925_t:CDS:1</fullName>
    </submittedName>
</protein>
<feature type="non-terminal residue" evidence="1">
    <location>
        <position position="1"/>
    </location>
</feature>
<dbReference type="Proteomes" id="UP000789920">
    <property type="component" value="Unassembled WGS sequence"/>
</dbReference>
<keyword evidence="2" id="KW-1185">Reference proteome</keyword>